<keyword evidence="2" id="KW-1185">Reference proteome</keyword>
<accession>A0A9N9Q068</accession>
<dbReference type="EMBL" id="CAJVRL010000099">
    <property type="protein sequence ID" value="CAG8960457.1"/>
    <property type="molecule type" value="Genomic_DNA"/>
</dbReference>
<evidence type="ECO:0000313" key="2">
    <source>
        <dbReference type="Proteomes" id="UP000696280"/>
    </source>
</evidence>
<comment type="caution">
    <text evidence="1">The sequence shown here is derived from an EMBL/GenBank/DDBJ whole genome shotgun (WGS) entry which is preliminary data.</text>
</comment>
<dbReference type="Proteomes" id="UP000696280">
    <property type="component" value="Unassembled WGS sequence"/>
</dbReference>
<dbReference type="InterPro" id="IPR036188">
    <property type="entry name" value="FAD/NAD-bd_sf"/>
</dbReference>
<dbReference type="AlphaFoldDB" id="A0A9N9Q068"/>
<evidence type="ECO:0008006" key="3">
    <source>
        <dbReference type="Google" id="ProtNLM"/>
    </source>
</evidence>
<evidence type="ECO:0000313" key="1">
    <source>
        <dbReference type="EMBL" id="CAG8960457.1"/>
    </source>
</evidence>
<dbReference type="OrthoDB" id="66881at2759"/>
<dbReference type="PRINTS" id="PR00368">
    <property type="entry name" value="FADPNR"/>
</dbReference>
<sequence length="422" mass="46108">MRSVAIIRAGPAGLVAARALLHSYALGTFQVSLFEQTNNVLCAEIIGLDWRITRTDLESGEEKVEIYVYLLVASGLISEPAPSRFNFEDFALEERPVPILHSLKFRRLSDLSFTGQRPLIGRIFVIGGSHSGVEVASAIALQISDARYSTDGSGIPLVDVTKQRRNMLENLVNGVKDEGEIQDKTEKDVSSFEGPYAAVSDLYTGFTTSGAITPVLGRVTSVAHQKDDAEKATGLFVVKVSQGPSHIGIKYIAAIVNATGFSASPALSFLSHAVKRKRVDLKYKPRTGMVSPARYTDQRRDHTEAEKTMSKIRKIVAASTTHSAVAARAAFRLCMTGSSYGCGVRCGGLFSLHRSCKAEGDEGEKWVYRLRERENEIAVWRVDYLAAGRMLVKPGFGDANSHGYEEGLVVRNSNVDGRMSYH</sequence>
<protein>
    <recommendedName>
        <fullName evidence="3">FAD/NAD(P)-binding domain-containing protein</fullName>
    </recommendedName>
</protein>
<dbReference type="Gene3D" id="3.50.50.60">
    <property type="entry name" value="FAD/NAD(P)-binding domain"/>
    <property type="match status" value="2"/>
</dbReference>
<organism evidence="1 2">
    <name type="scientific">Hymenoscyphus fraxineus</name>
    <dbReference type="NCBI Taxonomy" id="746836"/>
    <lineage>
        <taxon>Eukaryota</taxon>
        <taxon>Fungi</taxon>
        <taxon>Dikarya</taxon>
        <taxon>Ascomycota</taxon>
        <taxon>Pezizomycotina</taxon>
        <taxon>Leotiomycetes</taxon>
        <taxon>Helotiales</taxon>
        <taxon>Helotiaceae</taxon>
        <taxon>Hymenoscyphus</taxon>
    </lineage>
</organism>
<gene>
    <name evidence="1" type="ORF">HYFRA_00008176</name>
</gene>
<dbReference type="SUPFAM" id="SSF51905">
    <property type="entry name" value="FAD/NAD(P)-binding domain"/>
    <property type="match status" value="1"/>
</dbReference>
<proteinExistence type="predicted"/>
<reference evidence="1" key="1">
    <citation type="submission" date="2021-07" db="EMBL/GenBank/DDBJ databases">
        <authorList>
            <person name="Durling M."/>
        </authorList>
    </citation>
    <scope>NUCLEOTIDE SEQUENCE</scope>
</reference>
<name>A0A9N9Q068_9HELO</name>